<dbReference type="AlphaFoldDB" id="A0A0F9CAM6"/>
<evidence type="ECO:0000313" key="2">
    <source>
        <dbReference type="EMBL" id="KKK99364.1"/>
    </source>
</evidence>
<dbReference type="Gene3D" id="2.120.10.30">
    <property type="entry name" value="TolB, C-terminal domain"/>
    <property type="match status" value="2"/>
</dbReference>
<dbReference type="InterPro" id="IPR011042">
    <property type="entry name" value="6-blade_b-propeller_TolB-like"/>
</dbReference>
<protein>
    <recommendedName>
        <fullName evidence="3">SMP-30/Gluconolactonase/LRE-like region domain-containing protein</fullName>
    </recommendedName>
</protein>
<evidence type="ECO:0000256" key="1">
    <source>
        <dbReference type="ARBA" id="ARBA00022737"/>
    </source>
</evidence>
<feature type="non-terminal residue" evidence="2">
    <location>
        <position position="455"/>
    </location>
</feature>
<name>A0A0F9CAM6_9ZZZZ</name>
<reference evidence="2" key="1">
    <citation type="journal article" date="2015" name="Nature">
        <title>Complex archaea that bridge the gap between prokaryotes and eukaryotes.</title>
        <authorList>
            <person name="Spang A."/>
            <person name="Saw J.H."/>
            <person name="Jorgensen S.L."/>
            <person name="Zaremba-Niedzwiedzka K."/>
            <person name="Martijn J."/>
            <person name="Lind A.E."/>
            <person name="van Eijk R."/>
            <person name="Schleper C."/>
            <person name="Guy L."/>
            <person name="Ettema T.J."/>
        </authorList>
    </citation>
    <scope>NUCLEOTIDE SEQUENCE</scope>
</reference>
<accession>A0A0F9CAM6</accession>
<dbReference type="PROSITE" id="PS51125">
    <property type="entry name" value="NHL"/>
    <property type="match status" value="1"/>
</dbReference>
<gene>
    <name evidence="2" type="ORF">LCGC14_2633490</name>
</gene>
<feature type="non-terminal residue" evidence="2">
    <location>
        <position position="1"/>
    </location>
</feature>
<dbReference type="InterPro" id="IPR001258">
    <property type="entry name" value="NHL_repeat"/>
</dbReference>
<sequence length="455" mass="48992">LRTLLPSPANLAPAQLKGIERVETNDGKRLPIVYQANAMHLSPYLSGIRRQQLCVTPQGWIVFASGGNDYSDQSVPRRVLIVKPDGSTPTELGHVGPKLGKNNRYSGGLRPQQLAVSPDGKTIYMTGLGTAGSRNRKAKGIHAIGRLTWTSKRPEPFIGAPDTPGAGAEGLNSSVSLACDAKGRIYVADAGNGRVAVFAADGKYLGETKVDRPGMLAVHPATGALYVLTDPVGRRWAPFSLIKFDKAIGGKEVARLDLKGRNCVFALDPSGQTPKLWLSFDTGWQKPWFFAPVLDRGDKLVVGKSVLAGRPPGLTSPLYLTVDPARDRLYVSDYSRQIKRIDLKTGKIEGFLKASELAIDAAGNLYVLSGYNTNALLRFTPEGKPLPFAATGTHKLSITYRAGLPHVGVRGLTVAPSGDIYVFEEKLKPEQLHVFGPDGKLKRKSVIKDIPVDSA</sequence>
<organism evidence="2">
    <name type="scientific">marine sediment metagenome</name>
    <dbReference type="NCBI Taxonomy" id="412755"/>
    <lineage>
        <taxon>unclassified sequences</taxon>
        <taxon>metagenomes</taxon>
        <taxon>ecological metagenomes</taxon>
    </lineage>
</organism>
<dbReference type="EMBL" id="LAZR01045234">
    <property type="protein sequence ID" value="KKK99364.1"/>
    <property type="molecule type" value="Genomic_DNA"/>
</dbReference>
<dbReference type="SUPFAM" id="SSF63829">
    <property type="entry name" value="Calcium-dependent phosphotriesterase"/>
    <property type="match status" value="1"/>
</dbReference>
<dbReference type="PANTHER" id="PTHR24104">
    <property type="entry name" value="E3 UBIQUITIN-PROTEIN LIGASE NHLRC1-RELATED"/>
    <property type="match status" value="1"/>
</dbReference>
<dbReference type="GO" id="GO:0008270">
    <property type="term" value="F:zinc ion binding"/>
    <property type="evidence" value="ECO:0007669"/>
    <property type="project" value="UniProtKB-KW"/>
</dbReference>
<keyword evidence="1" id="KW-0677">Repeat</keyword>
<comment type="caution">
    <text evidence="2">The sequence shown here is derived from an EMBL/GenBank/DDBJ whole genome shotgun (WGS) entry which is preliminary data.</text>
</comment>
<dbReference type="SUPFAM" id="SSF63825">
    <property type="entry name" value="YWTD domain"/>
    <property type="match status" value="1"/>
</dbReference>
<dbReference type="PANTHER" id="PTHR24104:SF25">
    <property type="entry name" value="PROTEIN LIN-41"/>
    <property type="match status" value="1"/>
</dbReference>
<proteinExistence type="predicted"/>
<dbReference type="InterPro" id="IPR050952">
    <property type="entry name" value="TRIM-NHL_E3_ligases"/>
</dbReference>
<evidence type="ECO:0008006" key="3">
    <source>
        <dbReference type="Google" id="ProtNLM"/>
    </source>
</evidence>